<keyword evidence="5" id="KW-1185">Reference proteome</keyword>
<dbReference type="SUPFAM" id="SSF81665">
    <property type="entry name" value="Calcium ATPase, transmembrane domain M"/>
    <property type="match status" value="1"/>
</dbReference>
<dbReference type="EMBL" id="JBJKBG010000008">
    <property type="protein sequence ID" value="KAL3724814.1"/>
    <property type="molecule type" value="Genomic_DNA"/>
</dbReference>
<protein>
    <recommendedName>
        <fullName evidence="3">Cation-transporting P-type ATPase C-terminal domain-containing protein</fullName>
    </recommendedName>
</protein>
<sequence length="140" mass="16138">MEPLITNVMWRNLVAQATYQMAVLLTLQFKGEAIFGVDEMVKRTLIFNAFILCQVFNEFNARKLEKKNGFEGESIIRNIEIRLDFIQIKYSNGPPIQVVMVEFLKRVANTAVELGPMGRVYWDRGCILAYWLGRQVHPGP</sequence>
<keyword evidence="1" id="KW-0479">Metal-binding</keyword>
<evidence type="ECO:0000259" key="3">
    <source>
        <dbReference type="Pfam" id="PF00689"/>
    </source>
</evidence>
<dbReference type="AlphaFoldDB" id="A0ABD3JCS3"/>
<dbReference type="InterPro" id="IPR023298">
    <property type="entry name" value="ATPase_P-typ_TM_dom_sf"/>
</dbReference>
<gene>
    <name evidence="4" type="ORF">ACJRO7_029907</name>
</gene>
<dbReference type="PANTHER" id="PTHR24093">
    <property type="entry name" value="CATION TRANSPORTING ATPASE"/>
    <property type="match status" value="1"/>
</dbReference>
<feature type="domain" description="Cation-transporting P-type ATPase C-terminal" evidence="3">
    <location>
        <begin position="2"/>
        <end position="70"/>
    </location>
</feature>
<evidence type="ECO:0000313" key="5">
    <source>
        <dbReference type="Proteomes" id="UP001634007"/>
    </source>
</evidence>
<dbReference type="Proteomes" id="UP001634007">
    <property type="component" value="Unassembled WGS sequence"/>
</dbReference>
<evidence type="ECO:0000313" key="4">
    <source>
        <dbReference type="EMBL" id="KAL3724814.1"/>
    </source>
</evidence>
<reference evidence="4 5" key="1">
    <citation type="submission" date="2024-11" db="EMBL/GenBank/DDBJ databases">
        <title>Chromosome-level genome assembly of Eucalyptus globulus Labill. provides insights into its genome evolution.</title>
        <authorList>
            <person name="Li X."/>
        </authorList>
    </citation>
    <scope>NUCLEOTIDE SEQUENCE [LARGE SCALE GENOMIC DNA]</scope>
    <source>
        <strain evidence="4">CL2024</strain>
        <tissue evidence="4">Fresh tender leaves</tissue>
    </source>
</reference>
<dbReference type="Gene3D" id="1.20.1110.10">
    <property type="entry name" value="Calcium-transporting ATPase, transmembrane domain"/>
    <property type="match status" value="1"/>
</dbReference>
<evidence type="ECO:0000256" key="1">
    <source>
        <dbReference type="ARBA" id="ARBA00022723"/>
    </source>
</evidence>
<dbReference type="GO" id="GO:0046872">
    <property type="term" value="F:metal ion binding"/>
    <property type="evidence" value="ECO:0007669"/>
    <property type="project" value="UniProtKB-KW"/>
</dbReference>
<name>A0ABD3JCS3_EUCGL</name>
<dbReference type="Pfam" id="PF00689">
    <property type="entry name" value="Cation_ATPase_C"/>
    <property type="match status" value="1"/>
</dbReference>
<comment type="caution">
    <text evidence="4">The sequence shown here is derived from an EMBL/GenBank/DDBJ whole genome shotgun (WGS) entry which is preliminary data.</text>
</comment>
<dbReference type="PANTHER" id="PTHR24093:SF434">
    <property type="entry name" value="CALCIUM-TRANSPORTING ATPASE 13, PLASMA MEMBRANE-TYPE-RELATED"/>
    <property type="match status" value="1"/>
</dbReference>
<keyword evidence="2" id="KW-0460">Magnesium</keyword>
<accession>A0ABD3JCS3</accession>
<dbReference type="InterPro" id="IPR006068">
    <property type="entry name" value="ATPase_P-typ_cation-transptr_C"/>
</dbReference>
<organism evidence="4 5">
    <name type="scientific">Eucalyptus globulus</name>
    <name type="common">Tasmanian blue gum</name>
    <dbReference type="NCBI Taxonomy" id="34317"/>
    <lineage>
        <taxon>Eukaryota</taxon>
        <taxon>Viridiplantae</taxon>
        <taxon>Streptophyta</taxon>
        <taxon>Embryophyta</taxon>
        <taxon>Tracheophyta</taxon>
        <taxon>Spermatophyta</taxon>
        <taxon>Magnoliopsida</taxon>
        <taxon>eudicotyledons</taxon>
        <taxon>Gunneridae</taxon>
        <taxon>Pentapetalae</taxon>
        <taxon>rosids</taxon>
        <taxon>malvids</taxon>
        <taxon>Myrtales</taxon>
        <taxon>Myrtaceae</taxon>
        <taxon>Myrtoideae</taxon>
        <taxon>Eucalypteae</taxon>
        <taxon>Eucalyptus</taxon>
    </lineage>
</organism>
<proteinExistence type="predicted"/>
<evidence type="ECO:0000256" key="2">
    <source>
        <dbReference type="ARBA" id="ARBA00022842"/>
    </source>
</evidence>